<dbReference type="Gene3D" id="3.90.190.20">
    <property type="entry name" value="Mur ligase, C-terminal domain"/>
    <property type="match status" value="1"/>
</dbReference>
<evidence type="ECO:0000313" key="9">
    <source>
        <dbReference type="EMBL" id="APW66462.1"/>
    </source>
</evidence>
<dbReference type="HAMAP" id="MF_00639">
    <property type="entry name" value="MurD"/>
    <property type="match status" value="1"/>
</dbReference>
<keyword evidence="4 7" id="KW-0436">Ligase</keyword>
<evidence type="ECO:0000259" key="8">
    <source>
        <dbReference type="Pfam" id="PF08245"/>
    </source>
</evidence>
<keyword evidence="3 7" id="KW-0963">Cytoplasm</keyword>
<comment type="catalytic activity">
    <reaction evidence="7">
        <text>UDP-N-acetyl-alpha-D-muramoyl-L-alanine + D-glutamate + ATP = UDP-N-acetyl-alpha-D-muramoyl-L-alanyl-D-glutamate + ADP + phosphate + H(+)</text>
        <dbReference type="Rhea" id="RHEA:16429"/>
        <dbReference type="ChEBI" id="CHEBI:15378"/>
        <dbReference type="ChEBI" id="CHEBI:29986"/>
        <dbReference type="ChEBI" id="CHEBI:30616"/>
        <dbReference type="ChEBI" id="CHEBI:43474"/>
        <dbReference type="ChEBI" id="CHEBI:83898"/>
        <dbReference type="ChEBI" id="CHEBI:83900"/>
        <dbReference type="ChEBI" id="CHEBI:456216"/>
        <dbReference type="EC" id="6.3.2.9"/>
    </reaction>
</comment>
<evidence type="ECO:0000256" key="5">
    <source>
        <dbReference type="ARBA" id="ARBA00022741"/>
    </source>
</evidence>
<dbReference type="KEGG" id="alp:LPB137_11675"/>
<dbReference type="InterPro" id="IPR036565">
    <property type="entry name" value="Mur-like_cat_sf"/>
</dbReference>
<keyword evidence="7" id="KW-0133">Cell shape</keyword>
<dbReference type="Pfam" id="PF08245">
    <property type="entry name" value="Mur_ligase_M"/>
    <property type="match status" value="1"/>
</dbReference>
<evidence type="ECO:0000313" key="10">
    <source>
        <dbReference type="Proteomes" id="UP000186074"/>
    </source>
</evidence>
<comment type="pathway">
    <text evidence="2 7">Cell wall biogenesis; peptidoglycan biosynthesis.</text>
</comment>
<dbReference type="InterPro" id="IPR005762">
    <property type="entry name" value="MurD"/>
</dbReference>
<dbReference type="InterPro" id="IPR013221">
    <property type="entry name" value="Mur_ligase_cen"/>
</dbReference>
<dbReference type="GO" id="GO:0005524">
    <property type="term" value="F:ATP binding"/>
    <property type="evidence" value="ECO:0007669"/>
    <property type="project" value="UniProtKB-UniRule"/>
</dbReference>
<dbReference type="STRING" id="1850254.LPB137_11675"/>
<keyword evidence="10" id="KW-1185">Reference proteome</keyword>
<evidence type="ECO:0000256" key="7">
    <source>
        <dbReference type="HAMAP-Rule" id="MF_00639"/>
    </source>
</evidence>
<keyword evidence="7" id="KW-0573">Peptidoglycan synthesis</keyword>
<keyword evidence="7" id="KW-0131">Cell cycle</keyword>
<proteinExistence type="inferred from homology"/>
<gene>
    <name evidence="7" type="primary">murD</name>
    <name evidence="9" type="ORF">LPB137_11675</name>
</gene>
<dbReference type="InterPro" id="IPR036615">
    <property type="entry name" value="Mur_ligase_C_dom_sf"/>
</dbReference>
<dbReference type="SUPFAM" id="SSF53244">
    <property type="entry name" value="MurD-like peptide ligases, peptide-binding domain"/>
    <property type="match status" value="1"/>
</dbReference>
<dbReference type="NCBIfam" id="TIGR01087">
    <property type="entry name" value="murD"/>
    <property type="match status" value="1"/>
</dbReference>
<organism evidence="9 10">
    <name type="scientific">Poseidonibacter parvus</name>
    <dbReference type="NCBI Taxonomy" id="1850254"/>
    <lineage>
        <taxon>Bacteria</taxon>
        <taxon>Pseudomonadati</taxon>
        <taxon>Campylobacterota</taxon>
        <taxon>Epsilonproteobacteria</taxon>
        <taxon>Campylobacterales</taxon>
        <taxon>Arcobacteraceae</taxon>
        <taxon>Poseidonibacter</taxon>
    </lineage>
</organism>
<dbReference type="AlphaFoldDB" id="A0A1P8KPC8"/>
<dbReference type="Gene3D" id="3.40.1190.10">
    <property type="entry name" value="Mur-like, catalytic domain"/>
    <property type="match status" value="1"/>
</dbReference>
<reference evidence="9 10" key="1">
    <citation type="submission" date="2017-01" db="EMBL/GenBank/DDBJ databases">
        <title>Genome sequencing of Arcobacter sp. LPB0137.</title>
        <authorList>
            <person name="Lee G.-W."/>
            <person name="Yi H."/>
        </authorList>
    </citation>
    <scope>NUCLEOTIDE SEQUENCE [LARGE SCALE GENOMIC DNA]</scope>
    <source>
        <strain evidence="9 10">LPB0137</strain>
    </source>
</reference>
<comment type="subcellular location">
    <subcellularLocation>
        <location evidence="1 7">Cytoplasm</location>
    </subcellularLocation>
</comment>
<dbReference type="PANTHER" id="PTHR43692:SF1">
    <property type="entry name" value="UDP-N-ACETYLMURAMOYLALANINE--D-GLUTAMATE LIGASE"/>
    <property type="match status" value="1"/>
</dbReference>
<keyword evidence="7" id="KW-0132">Cell division</keyword>
<dbReference type="GO" id="GO:0008764">
    <property type="term" value="F:UDP-N-acetylmuramoylalanine-D-glutamate ligase activity"/>
    <property type="evidence" value="ECO:0007669"/>
    <property type="project" value="UniProtKB-UniRule"/>
</dbReference>
<feature type="binding site" evidence="7">
    <location>
        <begin position="83"/>
        <end position="89"/>
    </location>
    <ligand>
        <name>ATP</name>
        <dbReference type="ChEBI" id="CHEBI:30616"/>
    </ligand>
</feature>
<dbReference type="UniPathway" id="UPA00219"/>
<dbReference type="PANTHER" id="PTHR43692">
    <property type="entry name" value="UDP-N-ACETYLMURAMOYLALANINE--D-GLUTAMATE LIGASE"/>
    <property type="match status" value="1"/>
</dbReference>
<accession>A0A1P8KPC8</accession>
<dbReference type="OrthoDB" id="9809796at2"/>
<dbReference type="GO" id="GO:0051301">
    <property type="term" value="P:cell division"/>
    <property type="evidence" value="ECO:0007669"/>
    <property type="project" value="UniProtKB-KW"/>
</dbReference>
<sequence length="391" mass="44292">MNTNEKIRVLGKGLTAQAIKEKFPNALLYDDNDFKDYDLSSCEKTIVSPGIPPYNEMITKAKNVQSDYDLFDEVMPFSIWISGTNGKTTTTQMCQHILNERNSVCGGNIGTPLSKLDTNASIWILETSSFTLHYTNTAKPNLYLLLPISEDHITWHGSFEEYENAKLKPLSLMKKGEIAIIPQCYKDYKSNAHKITYKDSDDLCEKFGIDKSKIKFKEPFLLDALLALASKKIIFDEIDYKKINTFTIDEHKVEEFIDNKNRVWVNDSKATNVDATINALVPYKDKNIHLILGGDDKGANLLPLFEVIKNLNVKVYAIGSNNKRVEKYCNEYNIEVENCEILKNAVIKINKNLKDNSIGILSPSAASLDQFKSYAQRGKTFKDLVLDLSKL</sequence>
<comment type="function">
    <text evidence="7">Cell wall formation. Catalyzes the addition of glutamate to the nucleotide precursor UDP-N-acetylmuramoyl-L-alanine (UMA).</text>
</comment>
<dbReference type="GO" id="GO:0005737">
    <property type="term" value="C:cytoplasm"/>
    <property type="evidence" value="ECO:0007669"/>
    <property type="project" value="UniProtKB-SubCell"/>
</dbReference>
<evidence type="ECO:0000256" key="6">
    <source>
        <dbReference type="ARBA" id="ARBA00022840"/>
    </source>
</evidence>
<evidence type="ECO:0000256" key="1">
    <source>
        <dbReference type="ARBA" id="ARBA00004496"/>
    </source>
</evidence>
<dbReference type="GO" id="GO:0009252">
    <property type="term" value="P:peptidoglycan biosynthetic process"/>
    <property type="evidence" value="ECO:0007669"/>
    <property type="project" value="UniProtKB-UniRule"/>
</dbReference>
<keyword evidence="5 7" id="KW-0547">Nucleotide-binding</keyword>
<evidence type="ECO:0000256" key="4">
    <source>
        <dbReference type="ARBA" id="ARBA00022598"/>
    </source>
</evidence>
<dbReference type="EC" id="6.3.2.9" evidence="7"/>
<evidence type="ECO:0000256" key="2">
    <source>
        <dbReference type="ARBA" id="ARBA00004752"/>
    </source>
</evidence>
<dbReference type="GO" id="GO:0071555">
    <property type="term" value="P:cell wall organization"/>
    <property type="evidence" value="ECO:0007669"/>
    <property type="project" value="UniProtKB-KW"/>
</dbReference>
<comment type="similarity">
    <text evidence="7">Belongs to the MurCDEF family.</text>
</comment>
<dbReference type="RefSeq" id="WP_076088266.1">
    <property type="nucleotide sequence ID" value="NZ_CP019070.1"/>
</dbReference>
<dbReference type="GO" id="GO:0008360">
    <property type="term" value="P:regulation of cell shape"/>
    <property type="evidence" value="ECO:0007669"/>
    <property type="project" value="UniProtKB-KW"/>
</dbReference>
<keyword evidence="6 7" id="KW-0067">ATP-binding</keyword>
<name>A0A1P8KPC8_9BACT</name>
<keyword evidence="7" id="KW-0961">Cell wall biogenesis/degradation</keyword>
<protein>
    <recommendedName>
        <fullName evidence="7">UDP-N-acetylmuramoylalanine--D-glutamate ligase</fullName>
        <ecNumber evidence="7">6.3.2.9</ecNumber>
    </recommendedName>
    <alternativeName>
        <fullName evidence="7">D-glutamic acid-adding enzyme</fullName>
    </alternativeName>
    <alternativeName>
        <fullName evidence="7">UDP-N-acetylmuramoyl-L-alanyl-D-glutamate synthetase</fullName>
    </alternativeName>
</protein>
<feature type="domain" description="Mur ligase central" evidence="8">
    <location>
        <begin position="81"/>
        <end position="194"/>
    </location>
</feature>
<dbReference type="Proteomes" id="UP000186074">
    <property type="component" value="Chromosome"/>
</dbReference>
<dbReference type="EMBL" id="CP019070">
    <property type="protein sequence ID" value="APW66462.1"/>
    <property type="molecule type" value="Genomic_DNA"/>
</dbReference>
<evidence type="ECO:0000256" key="3">
    <source>
        <dbReference type="ARBA" id="ARBA00022490"/>
    </source>
</evidence>
<dbReference type="SUPFAM" id="SSF53623">
    <property type="entry name" value="MurD-like peptide ligases, catalytic domain"/>
    <property type="match status" value="1"/>
</dbReference>